<evidence type="ECO:0000256" key="3">
    <source>
        <dbReference type="SAM" id="MobiDB-lite"/>
    </source>
</evidence>
<dbReference type="GO" id="GO:0090575">
    <property type="term" value="C:RNA polymerase II transcription regulator complex"/>
    <property type="evidence" value="ECO:0007669"/>
    <property type="project" value="TreeGrafter"/>
</dbReference>
<dbReference type="InterPro" id="IPR046347">
    <property type="entry name" value="bZIP_sf"/>
</dbReference>
<sequence length="655" mass="72691">MGLDSSWPTGPDMLSEALTQVNASQSLDIAEDPSTMPPVNLADSSNHTAPFTVHPERIRTPVEVSDVPPFFPDPTELVGSQPCCTHTYCLEHTVITALSALNHVITGTREDCCKITEEILAGSHPDINEVVKTYISSRKSRNKRGNLLGNVSDRHSICDNRLSTGFSSSGGFWFQPEVEASADTQKRCNAEPKVAMTTKVGSDLSELNQARSDGAPGHQDRPSSARSVSGVKHGRGRKRVRDMFSRRPSLQSPAGGTFQEYVFGSRSPRIGSPASGASGTSGRRGPLDAAAYAAAKAVKDIRACWRCKFLRKMCSVQSRRRSLILDELSRVFFTKENMRAKESWWFSTFYSFCIQSIVRRVLLKVQSSSSSELAARQYLHLAIRLFAVTSGSYDPSARDYASVEAPNSSADYLKYIFQDEREEHHRDLTRPGTPEAVESRSPIPVAKGLTCSPCPSPHVPKQGYSINNSQPKARPAWTPTPKAPYRASSLSSMKSADDVPEETHDYLPFPQERFAMLSYDPFASSSSSHDPFDDDPSPVIPIYNTSSRGNDFFPPPQENATQQIDEPRRKPIYATSEERKQRNRQAQAAFRERHSDYIKQLEETILIHETNPHNLQAAFRSANDECVMLRYKNSLLEGIILVKGELSLSFYGDPS</sequence>
<dbReference type="PANTHER" id="PTHR40621">
    <property type="entry name" value="TRANSCRIPTION FACTOR KAPC-RELATED"/>
    <property type="match status" value="1"/>
</dbReference>
<dbReference type="OrthoDB" id="10589812at2759"/>
<dbReference type="InterPro" id="IPR050936">
    <property type="entry name" value="AP-1-like"/>
</dbReference>
<dbReference type="EMBL" id="FJOG01000011">
    <property type="protein sequence ID" value="CZR58101.1"/>
    <property type="molecule type" value="Genomic_DNA"/>
</dbReference>
<reference evidence="5 6" key="1">
    <citation type="submission" date="2016-03" db="EMBL/GenBank/DDBJ databases">
        <authorList>
            <person name="Ploux O."/>
        </authorList>
    </citation>
    <scope>NUCLEOTIDE SEQUENCE [LARGE SCALE GENOMIC DNA]</scope>
    <source>
        <strain evidence="5 6">UAMH 11012</strain>
    </source>
</reference>
<proteinExistence type="predicted"/>
<dbReference type="CDD" id="cd14688">
    <property type="entry name" value="bZIP_YAP"/>
    <property type="match status" value="1"/>
</dbReference>
<evidence type="ECO:0000313" key="5">
    <source>
        <dbReference type="EMBL" id="CZR58101.1"/>
    </source>
</evidence>
<dbReference type="AlphaFoldDB" id="A0A1L7WZC6"/>
<evidence type="ECO:0000256" key="1">
    <source>
        <dbReference type="ARBA" id="ARBA00004123"/>
    </source>
</evidence>
<comment type="subcellular location">
    <subcellularLocation>
        <location evidence="1">Nucleus</location>
    </subcellularLocation>
</comment>
<dbReference type="GO" id="GO:0000976">
    <property type="term" value="F:transcription cis-regulatory region binding"/>
    <property type="evidence" value="ECO:0007669"/>
    <property type="project" value="InterPro"/>
</dbReference>
<keyword evidence="2" id="KW-0539">Nucleus</keyword>
<dbReference type="PROSITE" id="PS00036">
    <property type="entry name" value="BZIP_BASIC"/>
    <property type="match status" value="1"/>
</dbReference>
<dbReference type="Proteomes" id="UP000184330">
    <property type="component" value="Unassembled WGS sequence"/>
</dbReference>
<evidence type="ECO:0000256" key="2">
    <source>
        <dbReference type="ARBA" id="ARBA00023242"/>
    </source>
</evidence>
<evidence type="ECO:0000259" key="4">
    <source>
        <dbReference type="PROSITE" id="PS00036"/>
    </source>
</evidence>
<feature type="region of interest" description="Disordered" evidence="3">
    <location>
        <begin position="208"/>
        <end position="258"/>
    </location>
</feature>
<feature type="domain" description="BZIP" evidence="4">
    <location>
        <begin position="579"/>
        <end position="593"/>
    </location>
</feature>
<name>A0A1L7WZC6_9HELO</name>
<dbReference type="GO" id="GO:0001228">
    <property type="term" value="F:DNA-binding transcription activator activity, RNA polymerase II-specific"/>
    <property type="evidence" value="ECO:0007669"/>
    <property type="project" value="TreeGrafter"/>
</dbReference>
<feature type="region of interest" description="Disordered" evidence="3">
    <location>
        <begin position="461"/>
        <end position="489"/>
    </location>
</feature>
<feature type="region of interest" description="Disordered" evidence="3">
    <location>
        <begin position="523"/>
        <end position="587"/>
    </location>
</feature>
<dbReference type="Gene3D" id="1.20.5.170">
    <property type="match status" value="1"/>
</dbReference>
<dbReference type="PANTHER" id="PTHR40621:SF9">
    <property type="entry name" value="MEAB PROTEIN"/>
    <property type="match status" value="1"/>
</dbReference>
<organism evidence="5 6">
    <name type="scientific">Phialocephala subalpina</name>
    <dbReference type="NCBI Taxonomy" id="576137"/>
    <lineage>
        <taxon>Eukaryota</taxon>
        <taxon>Fungi</taxon>
        <taxon>Dikarya</taxon>
        <taxon>Ascomycota</taxon>
        <taxon>Pezizomycotina</taxon>
        <taxon>Leotiomycetes</taxon>
        <taxon>Helotiales</taxon>
        <taxon>Mollisiaceae</taxon>
        <taxon>Phialocephala</taxon>
        <taxon>Phialocephala fortinii species complex</taxon>
    </lineage>
</organism>
<dbReference type="SUPFAM" id="SSF57959">
    <property type="entry name" value="Leucine zipper domain"/>
    <property type="match status" value="1"/>
</dbReference>
<gene>
    <name evidence="5" type="ORF">PAC_07991</name>
</gene>
<keyword evidence="6" id="KW-1185">Reference proteome</keyword>
<protein>
    <recommendedName>
        <fullName evidence="4">BZIP domain-containing protein</fullName>
    </recommendedName>
</protein>
<evidence type="ECO:0000313" key="6">
    <source>
        <dbReference type="Proteomes" id="UP000184330"/>
    </source>
</evidence>
<accession>A0A1L7WZC6</accession>
<dbReference type="InterPro" id="IPR004827">
    <property type="entry name" value="bZIP"/>
</dbReference>